<accession>A0A9R1WIG3</accession>
<name>A0A9R1WIG3_LACSA</name>
<dbReference type="PANTHER" id="PTHR31569">
    <property type="entry name" value="SWIM-TYPE DOMAIN-CONTAINING PROTEIN"/>
    <property type="match status" value="1"/>
</dbReference>
<sequence length="268" mass="31189">MEIRQSFPQVMLMDATYKTNKYKMPLLKVLNITSTQLTFCIAFIFVHEEKEFNYTWTLSCLKSIMSGSLCPQVIVTEKELALMKACHTVFPNSKQLLCGWHINQGVWKKARQSILREDYRNSFYTGWKSLVLSQIEEAYNFNLTQLQTILFKYSESDLWKYSPIVHNIVESQVTAIKASFEYNKGRINHWVNAKLFELLWNCISLEALDMIINEFERCKSGDVICGCQLRTCYGLPCAHELITYFNARKSLPLDSIDSFGEKLLCHRP</sequence>
<keyword evidence="3" id="KW-1185">Reference proteome</keyword>
<gene>
    <name evidence="2" type="ORF">LSAT_V11C200064460</name>
</gene>
<dbReference type="AlphaFoldDB" id="A0A9R1WIG3"/>
<evidence type="ECO:0000313" key="3">
    <source>
        <dbReference type="Proteomes" id="UP000235145"/>
    </source>
</evidence>
<dbReference type="InterPro" id="IPR018289">
    <property type="entry name" value="MULE_transposase_dom"/>
</dbReference>
<proteinExistence type="predicted"/>
<protein>
    <recommendedName>
        <fullName evidence="1">MULE transposase domain-containing protein</fullName>
    </recommendedName>
</protein>
<feature type="domain" description="MULE transposase" evidence="1">
    <location>
        <begin position="10"/>
        <end position="104"/>
    </location>
</feature>
<dbReference type="EMBL" id="NBSK02000002">
    <property type="protein sequence ID" value="KAJ0223245.1"/>
    <property type="molecule type" value="Genomic_DNA"/>
</dbReference>
<dbReference type="InterPro" id="IPR052579">
    <property type="entry name" value="Zinc_finger_SWIM"/>
</dbReference>
<dbReference type="Proteomes" id="UP000235145">
    <property type="component" value="Unassembled WGS sequence"/>
</dbReference>
<dbReference type="PANTHER" id="PTHR31569:SF4">
    <property type="entry name" value="SWIM-TYPE DOMAIN-CONTAINING PROTEIN"/>
    <property type="match status" value="1"/>
</dbReference>
<comment type="caution">
    <text evidence="2">The sequence shown here is derived from an EMBL/GenBank/DDBJ whole genome shotgun (WGS) entry which is preliminary data.</text>
</comment>
<evidence type="ECO:0000313" key="2">
    <source>
        <dbReference type="EMBL" id="KAJ0223245.1"/>
    </source>
</evidence>
<organism evidence="2 3">
    <name type="scientific">Lactuca sativa</name>
    <name type="common">Garden lettuce</name>
    <dbReference type="NCBI Taxonomy" id="4236"/>
    <lineage>
        <taxon>Eukaryota</taxon>
        <taxon>Viridiplantae</taxon>
        <taxon>Streptophyta</taxon>
        <taxon>Embryophyta</taxon>
        <taxon>Tracheophyta</taxon>
        <taxon>Spermatophyta</taxon>
        <taxon>Magnoliopsida</taxon>
        <taxon>eudicotyledons</taxon>
        <taxon>Gunneridae</taxon>
        <taxon>Pentapetalae</taxon>
        <taxon>asterids</taxon>
        <taxon>campanulids</taxon>
        <taxon>Asterales</taxon>
        <taxon>Asteraceae</taxon>
        <taxon>Cichorioideae</taxon>
        <taxon>Cichorieae</taxon>
        <taxon>Lactucinae</taxon>
        <taxon>Lactuca</taxon>
    </lineage>
</organism>
<dbReference type="Pfam" id="PF10551">
    <property type="entry name" value="MULE"/>
    <property type="match status" value="1"/>
</dbReference>
<reference evidence="2 3" key="1">
    <citation type="journal article" date="2017" name="Nat. Commun.">
        <title>Genome assembly with in vitro proximity ligation data and whole-genome triplication in lettuce.</title>
        <authorList>
            <person name="Reyes-Chin-Wo S."/>
            <person name="Wang Z."/>
            <person name="Yang X."/>
            <person name="Kozik A."/>
            <person name="Arikit S."/>
            <person name="Song C."/>
            <person name="Xia L."/>
            <person name="Froenicke L."/>
            <person name="Lavelle D.O."/>
            <person name="Truco M.J."/>
            <person name="Xia R."/>
            <person name="Zhu S."/>
            <person name="Xu C."/>
            <person name="Xu H."/>
            <person name="Xu X."/>
            <person name="Cox K."/>
            <person name="Korf I."/>
            <person name="Meyers B.C."/>
            <person name="Michelmore R.W."/>
        </authorList>
    </citation>
    <scope>NUCLEOTIDE SEQUENCE [LARGE SCALE GENOMIC DNA]</scope>
    <source>
        <strain evidence="3">cv. Salinas</strain>
        <tissue evidence="2">Seedlings</tissue>
    </source>
</reference>
<evidence type="ECO:0000259" key="1">
    <source>
        <dbReference type="Pfam" id="PF10551"/>
    </source>
</evidence>